<proteinExistence type="predicted"/>
<keyword evidence="1" id="KW-0812">Transmembrane</keyword>
<evidence type="ECO:0000256" key="1">
    <source>
        <dbReference type="SAM" id="Phobius"/>
    </source>
</evidence>
<keyword evidence="3" id="KW-1185">Reference proteome</keyword>
<protein>
    <submittedName>
        <fullName evidence="2">Uncharacterized protein</fullName>
    </submittedName>
</protein>
<dbReference type="EMBL" id="MCFA01000011">
    <property type="protein sequence ID" value="ORY17630.1"/>
    <property type="molecule type" value="Genomic_DNA"/>
</dbReference>
<keyword evidence="1" id="KW-1133">Transmembrane helix</keyword>
<feature type="transmembrane region" description="Helical" evidence="1">
    <location>
        <begin position="53"/>
        <end position="72"/>
    </location>
</feature>
<comment type="caution">
    <text evidence="2">The sequence shown here is derived from an EMBL/GenBank/DDBJ whole genome shotgun (WGS) entry which is preliminary data.</text>
</comment>
<reference evidence="2 3" key="1">
    <citation type="submission" date="2016-07" db="EMBL/GenBank/DDBJ databases">
        <title>Pervasive Adenine N6-methylation of Active Genes in Fungi.</title>
        <authorList>
            <consortium name="DOE Joint Genome Institute"/>
            <person name="Mondo S.J."/>
            <person name="Dannebaum R.O."/>
            <person name="Kuo R.C."/>
            <person name="Labutti K."/>
            <person name="Haridas S."/>
            <person name="Kuo A."/>
            <person name="Salamov A."/>
            <person name="Ahrendt S.R."/>
            <person name="Lipzen A."/>
            <person name="Sullivan W."/>
            <person name="Andreopoulos W.B."/>
            <person name="Clum A."/>
            <person name="Lindquist E."/>
            <person name="Daum C."/>
            <person name="Ramamoorthy G.K."/>
            <person name="Gryganskyi A."/>
            <person name="Culley D."/>
            <person name="Magnuson J.K."/>
            <person name="James T.Y."/>
            <person name="O'Malley M.A."/>
            <person name="Stajich J.E."/>
            <person name="Spatafora J.W."/>
            <person name="Visel A."/>
            <person name="Grigoriev I.V."/>
        </authorList>
    </citation>
    <scope>NUCLEOTIDE SEQUENCE [LARGE SCALE GENOMIC DNA]</scope>
    <source>
        <strain evidence="2 3">CBS 115471</strain>
    </source>
</reference>
<gene>
    <name evidence="2" type="ORF">BCR34DRAFT_555217</name>
</gene>
<evidence type="ECO:0000313" key="2">
    <source>
        <dbReference type="EMBL" id="ORY17630.1"/>
    </source>
</evidence>
<dbReference type="AlphaFoldDB" id="A0A1Y2A5L9"/>
<dbReference type="Proteomes" id="UP000193144">
    <property type="component" value="Unassembled WGS sequence"/>
</dbReference>
<keyword evidence="1" id="KW-0472">Membrane</keyword>
<sequence length="121" mass="14376">MFHIISFRLQPISWSISVFLYIMACSHTLEYVLSATLGVTVFAPQALLPYKSFIAWLLQIPFFTSICLYIFHEVHHILRAGRRYEVMRLYNTRLRVSRKEAEEYIRDRDRVLELSFRGDGE</sequence>
<accession>A0A1Y2A5L9</accession>
<organism evidence="2 3">
    <name type="scientific">Clohesyomyces aquaticus</name>
    <dbReference type="NCBI Taxonomy" id="1231657"/>
    <lineage>
        <taxon>Eukaryota</taxon>
        <taxon>Fungi</taxon>
        <taxon>Dikarya</taxon>
        <taxon>Ascomycota</taxon>
        <taxon>Pezizomycotina</taxon>
        <taxon>Dothideomycetes</taxon>
        <taxon>Pleosporomycetidae</taxon>
        <taxon>Pleosporales</taxon>
        <taxon>Lindgomycetaceae</taxon>
        <taxon>Clohesyomyces</taxon>
    </lineage>
</organism>
<name>A0A1Y2A5L9_9PLEO</name>
<evidence type="ECO:0000313" key="3">
    <source>
        <dbReference type="Proteomes" id="UP000193144"/>
    </source>
</evidence>
<feature type="transmembrane region" description="Helical" evidence="1">
    <location>
        <begin position="12"/>
        <end position="33"/>
    </location>
</feature>